<proteinExistence type="predicted"/>
<gene>
    <name evidence="1" type="ORF">V1525DRAFT_410337</name>
</gene>
<evidence type="ECO:0000313" key="2">
    <source>
        <dbReference type="Proteomes" id="UP001433508"/>
    </source>
</evidence>
<sequence>MNCRSPDARKLTVLVEVGLSEDYTSLCRSKDLWIDGHGVNVYASRRNRGSKQSDN</sequence>
<dbReference type="Proteomes" id="UP001433508">
    <property type="component" value="Unassembled WGS sequence"/>
</dbReference>
<dbReference type="EMBL" id="MU971421">
    <property type="protein sequence ID" value="KAK9235310.1"/>
    <property type="molecule type" value="Genomic_DNA"/>
</dbReference>
<organism evidence="1 2">
    <name type="scientific">Lipomyces kononenkoae</name>
    <name type="common">Yeast</name>
    <dbReference type="NCBI Taxonomy" id="34357"/>
    <lineage>
        <taxon>Eukaryota</taxon>
        <taxon>Fungi</taxon>
        <taxon>Dikarya</taxon>
        <taxon>Ascomycota</taxon>
        <taxon>Saccharomycotina</taxon>
        <taxon>Lipomycetes</taxon>
        <taxon>Lipomycetales</taxon>
        <taxon>Lipomycetaceae</taxon>
        <taxon>Lipomyces</taxon>
    </lineage>
</organism>
<reference evidence="2" key="1">
    <citation type="journal article" date="2024" name="Front. Bioeng. Biotechnol.">
        <title>Genome-scale model development and genomic sequencing of the oleaginous clade Lipomyces.</title>
        <authorList>
            <person name="Czajka J.J."/>
            <person name="Han Y."/>
            <person name="Kim J."/>
            <person name="Mondo S.J."/>
            <person name="Hofstad B.A."/>
            <person name="Robles A."/>
            <person name="Haridas S."/>
            <person name="Riley R."/>
            <person name="LaButti K."/>
            <person name="Pangilinan J."/>
            <person name="Andreopoulos W."/>
            <person name="Lipzen A."/>
            <person name="Yan J."/>
            <person name="Wang M."/>
            <person name="Ng V."/>
            <person name="Grigoriev I.V."/>
            <person name="Spatafora J.W."/>
            <person name="Magnuson J.K."/>
            <person name="Baker S.E."/>
            <person name="Pomraning K.R."/>
        </authorList>
    </citation>
    <scope>NUCLEOTIDE SEQUENCE [LARGE SCALE GENOMIC DNA]</scope>
    <source>
        <strain evidence="2">CBS 7786</strain>
    </source>
</reference>
<accession>A0ACC3SVH2</accession>
<protein>
    <submittedName>
        <fullName evidence="1">Uncharacterized protein</fullName>
    </submittedName>
</protein>
<comment type="caution">
    <text evidence="1">The sequence shown here is derived from an EMBL/GenBank/DDBJ whole genome shotgun (WGS) entry which is preliminary data.</text>
</comment>
<name>A0ACC3SVH2_LIPKO</name>
<evidence type="ECO:0000313" key="1">
    <source>
        <dbReference type="EMBL" id="KAK9235310.1"/>
    </source>
</evidence>
<keyword evidence="2" id="KW-1185">Reference proteome</keyword>